<dbReference type="NCBIfam" id="NF033788">
    <property type="entry name" value="HTH_metalloreg"/>
    <property type="match status" value="1"/>
</dbReference>
<dbReference type="InterPro" id="IPR036388">
    <property type="entry name" value="WH-like_DNA-bd_sf"/>
</dbReference>
<dbReference type="SUPFAM" id="SSF46785">
    <property type="entry name" value="Winged helix' DNA-binding domain"/>
    <property type="match status" value="1"/>
</dbReference>
<dbReference type="Pfam" id="PF01022">
    <property type="entry name" value="HTH_5"/>
    <property type="match status" value="1"/>
</dbReference>
<dbReference type="GO" id="GO:0003677">
    <property type="term" value="F:DNA binding"/>
    <property type="evidence" value="ECO:0007669"/>
    <property type="project" value="UniProtKB-KW"/>
</dbReference>
<protein>
    <recommendedName>
        <fullName evidence="5">HTH arsR-type domain-containing protein</fullName>
    </recommendedName>
</protein>
<dbReference type="AlphaFoldDB" id="A0A1S1V4P5"/>
<keyword evidence="2" id="KW-0238">DNA-binding</keyword>
<reference evidence="6 7" key="1">
    <citation type="submission" date="2016-09" db="EMBL/GenBank/DDBJ databases">
        <title>Genome sequence of Eubacterium angustum.</title>
        <authorList>
            <person name="Poehlein A."/>
            <person name="Daniel R."/>
        </authorList>
    </citation>
    <scope>NUCLEOTIDE SEQUENCE [LARGE SCALE GENOMIC DNA]</scope>
    <source>
        <strain evidence="6 7">DSM 1989</strain>
    </source>
</reference>
<evidence type="ECO:0000313" key="7">
    <source>
        <dbReference type="Proteomes" id="UP000180254"/>
    </source>
</evidence>
<keyword evidence="7" id="KW-1185">Reference proteome</keyword>
<dbReference type="InterPro" id="IPR036390">
    <property type="entry name" value="WH_DNA-bd_sf"/>
</dbReference>
<keyword evidence="3" id="KW-0804">Transcription</keyword>
<dbReference type="PROSITE" id="PS00846">
    <property type="entry name" value="HTH_ARSR_1"/>
    <property type="match status" value="1"/>
</dbReference>
<dbReference type="Proteomes" id="UP000180254">
    <property type="component" value="Unassembled WGS sequence"/>
</dbReference>
<evidence type="ECO:0000256" key="3">
    <source>
        <dbReference type="ARBA" id="ARBA00023163"/>
    </source>
</evidence>
<proteinExistence type="predicted"/>
<dbReference type="RefSeq" id="WP_071064394.1">
    <property type="nucleotide sequence ID" value="NZ_MKIE01000013.1"/>
</dbReference>
<dbReference type="STRING" id="39480.EUAN_21870"/>
<dbReference type="InterPro" id="IPR011991">
    <property type="entry name" value="ArsR-like_HTH"/>
</dbReference>
<dbReference type="InterPro" id="IPR001845">
    <property type="entry name" value="HTH_ArsR_DNA-bd_dom"/>
</dbReference>
<dbReference type="GO" id="GO:0046686">
    <property type="term" value="P:response to cadmium ion"/>
    <property type="evidence" value="ECO:0007669"/>
    <property type="project" value="UniProtKB-KW"/>
</dbReference>
<evidence type="ECO:0000256" key="1">
    <source>
        <dbReference type="ARBA" id="ARBA00023015"/>
    </source>
</evidence>
<dbReference type="InterPro" id="IPR051011">
    <property type="entry name" value="Metal_resp_trans_reg"/>
</dbReference>
<dbReference type="PANTHER" id="PTHR43132:SF6">
    <property type="entry name" value="HTH-TYPE TRANSCRIPTIONAL REPRESSOR CZRA"/>
    <property type="match status" value="1"/>
</dbReference>
<accession>A0A1S1V4P5</accession>
<dbReference type="Gene3D" id="1.10.10.10">
    <property type="entry name" value="Winged helix-like DNA-binding domain superfamily/Winged helix DNA-binding domain"/>
    <property type="match status" value="1"/>
</dbReference>
<evidence type="ECO:0000259" key="5">
    <source>
        <dbReference type="PROSITE" id="PS50987"/>
    </source>
</evidence>
<evidence type="ECO:0000256" key="2">
    <source>
        <dbReference type="ARBA" id="ARBA00023125"/>
    </source>
</evidence>
<sequence length="98" mass="11347">MYEVMEDEKANELSQIFKALGDPTRLKIIELLSHGELCVLDISEGLSMTQSAISHQLRTLRNLRLVKYRKEGKQVIYSLDDEHVLKLFEQGLEHVNHL</sequence>
<dbReference type="PANTHER" id="PTHR43132">
    <property type="entry name" value="ARSENICAL RESISTANCE OPERON REPRESSOR ARSR-RELATED"/>
    <property type="match status" value="1"/>
</dbReference>
<dbReference type="CDD" id="cd00090">
    <property type="entry name" value="HTH_ARSR"/>
    <property type="match status" value="1"/>
</dbReference>
<keyword evidence="4" id="KW-0105">Cadmium resistance</keyword>
<comment type="caution">
    <text evidence="6">The sequence shown here is derived from an EMBL/GenBank/DDBJ whole genome shotgun (WGS) entry which is preliminary data.</text>
</comment>
<dbReference type="GO" id="GO:0003700">
    <property type="term" value="F:DNA-binding transcription factor activity"/>
    <property type="evidence" value="ECO:0007669"/>
    <property type="project" value="InterPro"/>
</dbReference>
<name>A0A1S1V4P5_9FIRM</name>
<dbReference type="PRINTS" id="PR00778">
    <property type="entry name" value="HTHARSR"/>
</dbReference>
<feature type="domain" description="HTH arsR-type" evidence="5">
    <location>
        <begin position="5"/>
        <end position="98"/>
    </location>
</feature>
<keyword evidence="1" id="KW-0805">Transcription regulation</keyword>
<dbReference type="PROSITE" id="PS50987">
    <property type="entry name" value="HTH_ARSR_2"/>
    <property type="match status" value="1"/>
</dbReference>
<gene>
    <name evidence="6" type="ORF">EUAN_21870</name>
</gene>
<organism evidence="6 7">
    <name type="scientific">Andreesenia angusta</name>
    <dbReference type="NCBI Taxonomy" id="39480"/>
    <lineage>
        <taxon>Bacteria</taxon>
        <taxon>Bacillati</taxon>
        <taxon>Bacillota</taxon>
        <taxon>Tissierellia</taxon>
        <taxon>Tissierellales</taxon>
        <taxon>Gottschalkiaceae</taxon>
        <taxon>Andreesenia</taxon>
    </lineage>
</organism>
<dbReference type="InterPro" id="IPR018334">
    <property type="entry name" value="ArsR_HTH"/>
</dbReference>
<dbReference type="EMBL" id="MKIE01000013">
    <property type="protein sequence ID" value="OHW61444.1"/>
    <property type="molecule type" value="Genomic_DNA"/>
</dbReference>
<dbReference type="OrthoDB" id="9794330at2"/>
<evidence type="ECO:0000313" key="6">
    <source>
        <dbReference type="EMBL" id="OHW61444.1"/>
    </source>
</evidence>
<evidence type="ECO:0000256" key="4">
    <source>
        <dbReference type="ARBA" id="ARBA00043263"/>
    </source>
</evidence>
<dbReference type="SMART" id="SM00418">
    <property type="entry name" value="HTH_ARSR"/>
    <property type="match status" value="1"/>
</dbReference>